<keyword evidence="4" id="KW-0949">S-adenosyl-L-methionine</keyword>
<dbReference type="NCBIfam" id="TIGR00536">
    <property type="entry name" value="hemK_fam"/>
    <property type="match status" value="1"/>
</dbReference>
<proteinExistence type="predicted"/>
<organism evidence="8 9">
    <name type="scientific">Hymenobacter rigui</name>
    <dbReference type="NCBI Taxonomy" id="334424"/>
    <lineage>
        <taxon>Bacteria</taxon>
        <taxon>Pseudomonadati</taxon>
        <taxon>Bacteroidota</taxon>
        <taxon>Cytophagia</taxon>
        <taxon>Cytophagales</taxon>
        <taxon>Hymenobacteraceae</taxon>
        <taxon>Hymenobacter</taxon>
    </lineage>
</organism>
<dbReference type="Pfam" id="PF17827">
    <property type="entry name" value="PrmC_N"/>
    <property type="match status" value="1"/>
</dbReference>
<evidence type="ECO:0000256" key="2">
    <source>
        <dbReference type="ARBA" id="ARBA00022603"/>
    </source>
</evidence>
<gene>
    <name evidence="8" type="primary">prmC</name>
    <name evidence="8" type="ORF">EI291_09030</name>
</gene>
<evidence type="ECO:0000256" key="4">
    <source>
        <dbReference type="ARBA" id="ARBA00022691"/>
    </source>
</evidence>
<dbReference type="AlphaFoldDB" id="A0A428KSX0"/>
<evidence type="ECO:0000259" key="6">
    <source>
        <dbReference type="Pfam" id="PF05175"/>
    </source>
</evidence>
<dbReference type="InterPro" id="IPR040758">
    <property type="entry name" value="PrmC_N"/>
</dbReference>
<dbReference type="InterPro" id="IPR029063">
    <property type="entry name" value="SAM-dependent_MTases_sf"/>
</dbReference>
<dbReference type="InterPro" id="IPR007848">
    <property type="entry name" value="Small_mtfrase_dom"/>
</dbReference>
<dbReference type="Gene3D" id="1.10.8.10">
    <property type="entry name" value="DNA helicase RuvA subunit, C-terminal domain"/>
    <property type="match status" value="1"/>
</dbReference>
<dbReference type="CDD" id="cd02440">
    <property type="entry name" value="AdoMet_MTases"/>
    <property type="match status" value="1"/>
</dbReference>
<evidence type="ECO:0000313" key="8">
    <source>
        <dbReference type="EMBL" id="RSK49622.1"/>
    </source>
</evidence>
<comment type="caution">
    <text evidence="8">The sequence shown here is derived from an EMBL/GenBank/DDBJ whole genome shotgun (WGS) entry which is preliminary data.</text>
</comment>
<evidence type="ECO:0000256" key="5">
    <source>
        <dbReference type="ARBA" id="ARBA00048391"/>
    </source>
</evidence>
<feature type="domain" description="Release factor glutamine methyltransferase N-terminal" evidence="7">
    <location>
        <begin position="27"/>
        <end position="82"/>
    </location>
</feature>
<feature type="domain" description="Methyltransferase small" evidence="6">
    <location>
        <begin position="119"/>
        <end position="201"/>
    </location>
</feature>
<name>A0A428KSX0_9BACT</name>
<keyword evidence="9" id="KW-1185">Reference proteome</keyword>
<reference evidence="8 9" key="1">
    <citation type="submission" date="2018-12" db="EMBL/GenBank/DDBJ databases">
        <authorList>
            <person name="Feng G."/>
            <person name="Zhu H."/>
        </authorList>
    </citation>
    <scope>NUCLEOTIDE SEQUENCE [LARGE SCALE GENOMIC DNA]</scope>
    <source>
        <strain evidence="8 9">KCTC 12533</strain>
    </source>
</reference>
<dbReference type="Pfam" id="PF05175">
    <property type="entry name" value="MTS"/>
    <property type="match status" value="1"/>
</dbReference>
<dbReference type="OrthoDB" id="9800643at2"/>
<dbReference type="InterPro" id="IPR019874">
    <property type="entry name" value="RF_methyltr_PrmC"/>
</dbReference>
<keyword evidence="3 8" id="KW-0808">Transferase</keyword>
<dbReference type="SUPFAM" id="SSF53335">
    <property type="entry name" value="S-adenosyl-L-methionine-dependent methyltransferases"/>
    <property type="match status" value="1"/>
</dbReference>
<keyword evidence="2 8" id="KW-0489">Methyltransferase</keyword>
<dbReference type="PANTHER" id="PTHR18895:SF74">
    <property type="entry name" value="MTRF1L RELEASE FACTOR GLUTAMINE METHYLTRANSFERASE"/>
    <property type="match status" value="1"/>
</dbReference>
<dbReference type="InterPro" id="IPR050320">
    <property type="entry name" value="N5-glutamine_MTase"/>
</dbReference>
<comment type="catalytic activity">
    <reaction evidence="5">
        <text>L-glutaminyl-[peptide chain release factor] + S-adenosyl-L-methionine = N(5)-methyl-L-glutaminyl-[peptide chain release factor] + S-adenosyl-L-homocysteine + H(+)</text>
        <dbReference type="Rhea" id="RHEA:42896"/>
        <dbReference type="Rhea" id="RHEA-COMP:10271"/>
        <dbReference type="Rhea" id="RHEA-COMP:10272"/>
        <dbReference type="ChEBI" id="CHEBI:15378"/>
        <dbReference type="ChEBI" id="CHEBI:30011"/>
        <dbReference type="ChEBI" id="CHEBI:57856"/>
        <dbReference type="ChEBI" id="CHEBI:59789"/>
        <dbReference type="ChEBI" id="CHEBI:61891"/>
        <dbReference type="EC" id="2.1.1.297"/>
    </reaction>
</comment>
<evidence type="ECO:0000259" key="7">
    <source>
        <dbReference type="Pfam" id="PF17827"/>
    </source>
</evidence>
<dbReference type="InterPro" id="IPR004556">
    <property type="entry name" value="HemK-like"/>
</dbReference>
<dbReference type="GO" id="GO:0102559">
    <property type="term" value="F:peptide chain release factor N(5)-glutamine methyltransferase activity"/>
    <property type="evidence" value="ECO:0007669"/>
    <property type="project" value="UniProtKB-EC"/>
</dbReference>
<dbReference type="Proteomes" id="UP000273500">
    <property type="component" value="Unassembled WGS sequence"/>
</dbReference>
<dbReference type="GO" id="GO:0032259">
    <property type="term" value="P:methylation"/>
    <property type="evidence" value="ECO:0007669"/>
    <property type="project" value="UniProtKB-KW"/>
</dbReference>
<dbReference type="Gene3D" id="3.40.50.150">
    <property type="entry name" value="Vaccinia Virus protein VP39"/>
    <property type="match status" value="1"/>
</dbReference>
<protein>
    <recommendedName>
        <fullName evidence="1">peptide chain release factor N(5)-glutamine methyltransferase</fullName>
        <ecNumber evidence="1">2.1.1.297</ecNumber>
    </recommendedName>
</protein>
<sequence length="295" mass="32234">MYLCGMLTIRHLTADLAAALQPLYDPREAEAIAGQVLEHLLGLTPLQRRMQAQDPVDESRLPELPAIRARLLCQEPLQYVLGVAHFAGLELEVTPATLIPRPETEELVELIAREQEGRMGLQVLDVGTGTGCIPLALAGRLPGARLTAVDVSGEALAVARRNAGRYQVAVDFQQVDILTQMPQLSTPLDVLVSNPPYVLESEQPFMRSNVLDYEPATALFVPDHDPLRFYRRIATLGGQLLAAGGALYFEINEQFAPETVALLQGLGYRDTAIHADIFGKNRMVRASWVGPQPAA</sequence>
<dbReference type="EC" id="2.1.1.297" evidence="1"/>
<accession>A0A428KSX0</accession>
<dbReference type="GO" id="GO:0003676">
    <property type="term" value="F:nucleic acid binding"/>
    <property type="evidence" value="ECO:0007669"/>
    <property type="project" value="InterPro"/>
</dbReference>
<evidence type="ECO:0000256" key="1">
    <source>
        <dbReference type="ARBA" id="ARBA00012771"/>
    </source>
</evidence>
<evidence type="ECO:0000256" key="3">
    <source>
        <dbReference type="ARBA" id="ARBA00022679"/>
    </source>
</evidence>
<evidence type="ECO:0000313" key="9">
    <source>
        <dbReference type="Proteomes" id="UP000273500"/>
    </source>
</evidence>
<dbReference type="EMBL" id="RWIT01000003">
    <property type="protein sequence ID" value="RSK49622.1"/>
    <property type="molecule type" value="Genomic_DNA"/>
</dbReference>
<dbReference type="InterPro" id="IPR002052">
    <property type="entry name" value="DNA_methylase_N6_adenine_CS"/>
</dbReference>
<dbReference type="PROSITE" id="PS00092">
    <property type="entry name" value="N6_MTASE"/>
    <property type="match status" value="1"/>
</dbReference>
<dbReference type="NCBIfam" id="TIGR03534">
    <property type="entry name" value="RF_mod_PrmC"/>
    <property type="match status" value="1"/>
</dbReference>
<dbReference type="PANTHER" id="PTHR18895">
    <property type="entry name" value="HEMK METHYLTRANSFERASE"/>
    <property type="match status" value="1"/>
</dbReference>